<dbReference type="InterPro" id="IPR008675">
    <property type="entry name" value="Mating_factor_alpha_N"/>
</dbReference>
<sequence length="144" mass="15938">MKFTSAISALALSAAAVVAEEAASAANQIPAEAVIGYLNLGEDKDVGIIPMTNATSNGILFVNTTIAKEALGESAGSDLAKREADAKWHWLELEWGQPLYKREADADAKWHWLELEWGQPLYKREADADAKWHWLELEWGQPLY</sequence>
<feature type="chain" id="PRO_5043876438" description="Mating factor alpha" evidence="2">
    <location>
        <begin position="20"/>
        <end position="144"/>
    </location>
</feature>
<name>A0AAV5S215_MAUHU</name>
<feature type="signal peptide" evidence="2">
    <location>
        <begin position="1"/>
        <end position="19"/>
    </location>
</feature>
<reference evidence="4 5" key="1">
    <citation type="journal article" date="2023" name="Elife">
        <title>Identification of key yeast species and microbe-microbe interactions impacting larval growth of Drosophila in the wild.</title>
        <authorList>
            <person name="Mure A."/>
            <person name="Sugiura Y."/>
            <person name="Maeda R."/>
            <person name="Honda K."/>
            <person name="Sakurai N."/>
            <person name="Takahashi Y."/>
            <person name="Watada M."/>
            <person name="Katoh T."/>
            <person name="Gotoh A."/>
            <person name="Gotoh Y."/>
            <person name="Taniguchi I."/>
            <person name="Nakamura K."/>
            <person name="Hayashi T."/>
            <person name="Katayama T."/>
            <person name="Uemura T."/>
            <person name="Hattori Y."/>
        </authorList>
    </citation>
    <scope>NUCLEOTIDE SEQUENCE [LARGE SCALE GENOMIC DNA]</scope>
    <source>
        <strain evidence="4 5">KH-74</strain>
    </source>
</reference>
<protein>
    <recommendedName>
        <fullName evidence="1">Mating factor alpha</fullName>
    </recommendedName>
</protein>
<evidence type="ECO:0000256" key="1">
    <source>
        <dbReference type="PIRNR" id="PIRNR001866"/>
    </source>
</evidence>
<keyword evidence="1" id="KW-0588">Pheromone</keyword>
<dbReference type="GO" id="GO:0005576">
    <property type="term" value="C:extracellular region"/>
    <property type="evidence" value="ECO:0007669"/>
    <property type="project" value="UniProtKB-UniRule"/>
</dbReference>
<proteinExistence type="predicted"/>
<evidence type="ECO:0000259" key="3">
    <source>
        <dbReference type="Pfam" id="PF05436"/>
    </source>
</evidence>
<dbReference type="Proteomes" id="UP001377567">
    <property type="component" value="Unassembled WGS sequence"/>
</dbReference>
<gene>
    <name evidence="4" type="ORF">DAKH74_043840</name>
</gene>
<accession>A0AAV5S215</accession>
<organism evidence="4 5">
    <name type="scientific">Maudiozyma humilis</name>
    <name type="common">Sour dough yeast</name>
    <name type="synonym">Kazachstania humilis</name>
    <dbReference type="NCBI Taxonomy" id="51915"/>
    <lineage>
        <taxon>Eukaryota</taxon>
        <taxon>Fungi</taxon>
        <taxon>Dikarya</taxon>
        <taxon>Ascomycota</taxon>
        <taxon>Saccharomycotina</taxon>
        <taxon>Saccharomycetes</taxon>
        <taxon>Saccharomycetales</taxon>
        <taxon>Saccharomycetaceae</taxon>
        <taxon>Maudiozyma</taxon>
    </lineage>
</organism>
<feature type="domain" description="Mating factor alpha precursor N-terminal" evidence="3">
    <location>
        <begin position="1"/>
        <end position="83"/>
    </location>
</feature>
<dbReference type="EMBL" id="BTGD01000016">
    <property type="protein sequence ID" value="GMM57768.1"/>
    <property type="molecule type" value="Genomic_DNA"/>
</dbReference>
<dbReference type="GO" id="GO:0007618">
    <property type="term" value="P:mating"/>
    <property type="evidence" value="ECO:0007669"/>
    <property type="project" value="UniProtKB-UniRule"/>
</dbReference>
<dbReference type="PIRSF" id="PIRSF001866">
    <property type="entry name" value="Mating_factor_alpha"/>
    <property type="match status" value="1"/>
</dbReference>
<dbReference type="GO" id="GO:0000772">
    <property type="term" value="F:mating pheromone activity"/>
    <property type="evidence" value="ECO:0007669"/>
    <property type="project" value="InterPro"/>
</dbReference>
<dbReference type="InterPro" id="IPR016326">
    <property type="entry name" value="Mating_factor_a"/>
</dbReference>
<evidence type="ECO:0000313" key="4">
    <source>
        <dbReference type="EMBL" id="GMM57768.1"/>
    </source>
</evidence>
<evidence type="ECO:0000313" key="5">
    <source>
        <dbReference type="Proteomes" id="UP001377567"/>
    </source>
</evidence>
<keyword evidence="2" id="KW-0732">Signal</keyword>
<keyword evidence="5" id="KW-1185">Reference proteome</keyword>
<comment type="caution">
    <text evidence="4">The sequence shown here is derived from an EMBL/GenBank/DDBJ whole genome shotgun (WGS) entry which is preliminary data.</text>
</comment>
<dbReference type="AlphaFoldDB" id="A0AAV5S215"/>
<dbReference type="GO" id="GO:0000750">
    <property type="term" value="P:pheromone-dependent signal transduction involved in conjugation with cellular fusion"/>
    <property type="evidence" value="ECO:0007669"/>
    <property type="project" value="UniProtKB-UniRule"/>
</dbReference>
<evidence type="ECO:0000256" key="2">
    <source>
        <dbReference type="SAM" id="SignalP"/>
    </source>
</evidence>
<dbReference type="Pfam" id="PF05436">
    <property type="entry name" value="MF_alpha_N"/>
    <property type="match status" value="1"/>
</dbReference>